<dbReference type="Gene3D" id="3.30.1360.130">
    <property type="entry name" value="Dipeptide transport protein"/>
    <property type="match status" value="1"/>
</dbReference>
<evidence type="ECO:0000313" key="3">
    <source>
        <dbReference type="EMBL" id="BAS26436.1"/>
    </source>
</evidence>
<dbReference type="Gene3D" id="3.40.50.10780">
    <property type="entry name" value="Dipeptide transport protein"/>
    <property type="match status" value="1"/>
</dbReference>
<dbReference type="PIRSF" id="PIRSF015853">
    <property type="entry name" value="Pep_DppA"/>
    <property type="match status" value="1"/>
</dbReference>
<gene>
    <name evidence="3" type="ORF">LIP_0579</name>
</gene>
<name>A0A0K2SH42_LIMPI</name>
<keyword evidence="3" id="KW-0645">Protease</keyword>
<organism evidence="3 4">
    <name type="scientific">Limnochorda pilosa</name>
    <dbReference type="NCBI Taxonomy" id="1555112"/>
    <lineage>
        <taxon>Bacteria</taxon>
        <taxon>Bacillati</taxon>
        <taxon>Bacillota</taxon>
        <taxon>Limnochordia</taxon>
        <taxon>Limnochordales</taxon>
        <taxon>Limnochordaceae</taxon>
        <taxon>Limnochorda</taxon>
    </lineage>
</organism>
<feature type="binding site" evidence="2">
    <location>
        <position position="133"/>
    </location>
    <ligand>
        <name>Zn(2+)</name>
        <dbReference type="ChEBI" id="CHEBI:29105"/>
        <label>2</label>
    </ligand>
</feature>
<dbReference type="GO" id="GO:0004177">
    <property type="term" value="F:aminopeptidase activity"/>
    <property type="evidence" value="ECO:0007669"/>
    <property type="project" value="UniProtKB-KW"/>
</dbReference>
<dbReference type="STRING" id="1555112.LIP_0579"/>
<evidence type="ECO:0000313" key="4">
    <source>
        <dbReference type="Proteomes" id="UP000065807"/>
    </source>
</evidence>
<sequence length="271" mass="28849">MKVYVSVDMEGVAGVASWPQVEPKDPAYALAREWMIEETNAAVEGAVEAGATEILVNDSHDGMRNLPLDRLRPPARLITGSLKPLSMMAGLDASFDAVLFVGYHARGGSEGTLAHTWSSSVTGVRLNGLEVGEWGLNAMIAGHFGVPVVLVTGDDRLAEEVREGLPGAERVVVKQALSRYAALSLPREEATAAIRRGAAQGVARARSVAPFRPSLPIRLEVDFGSPERADEAATLPRAERLGALSVAYTAADAMEAWRAFYSFMALAAYAS</sequence>
<dbReference type="InterPro" id="IPR007035">
    <property type="entry name" value="Peptidase_M55"/>
</dbReference>
<dbReference type="GO" id="GO:0046872">
    <property type="term" value="F:metal ion binding"/>
    <property type="evidence" value="ECO:0007669"/>
    <property type="project" value="UniProtKB-KW"/>
</dbReference>
<feature type="binding site" evidence="2">
    <location>
        <position position="8"/>
    </location>
    <ligand>
        <name>Zn(2+)</name>
        <dbReference type="ChEBI" id="CHEBI:29105"/>
        <label>1</label>
    </ligand>
</feature>
<feature type="binding site" evidence="2">
    <location>
        <position position="10"/>
    </location>
    <ligand>
        <name>Zn(2+)</name>
        <dbReference type="ChEBI" id="CHEBI:29105"/>
        <label>1</label>
    </ligand>
</feature>
<keyword evidence="2" id="KW-0862">Zinc</keyword>
<feature type="active site" description="Nucleophile" evidence="1">
    <location>
        <position position="115"/>
    </location>
</feature>
<evidence type="ECO:0000256" key="2">
    <source>
        <dbReference type="PIRSR" id="PIRSR015853-2"/>
    </source>
</evidence>
<reference evidence="4" key="2">
    <citation type="journal article" date="2016" name="Int. J. Syst. Evol. Microbiol.">
        <title>Complete genome sequence and cell structure of Limnochorda pilosa, a Gram-negative spore-former within the phylum Firmicutes.</title>
        <authorList>
            <person name="Watanabe M."/>
            <person name="Kojima H."/>
            <person name="Fukui M."/>
        </authorList>
    </citation>
    <scope>NUCLEOTIDE SEQUENCE [LARGE SCALE GENOMIC DNA]</scope>
    <source>
        <strain evidence="4">HC45</strain>
    </source>
</reference>
<dbReference type="KEGG" id="lpil:LIP_0579"/>
<keyword evidence="3" id="KW-0031">Aminopeptidase</keyword>
<dbReference type="InterPro" id="IPR027476">
    <property type="entry name" value="DppA_N"/>
</dbReference>
<dbReference type="EMBL" id="AP014924">
    <property type="protein sequence ID" value="BAS26436.1"/>
    <property type="molecule type" value="Genomic_DNA"/>
</dbReference>
<dbReference type="Proteomes" id="UP000065807">
    <property type="component" value="Chromosome"/>
</dbReference>
<dbReference type="CDD" id="cd08663">
    <property type="entry name" value="DAP_dppA_1"/>
    <property type="match status" value="1"/>
</dbReference>
<dbReference type="AlphaFoldDB" id="A0A0K2SH42"/>
<dbReference type="RefSeq" id="WP_068134011.1">
    <property type="nucleotide sequence ID" value="NZ_AP014924.1"/>
</dbReference>
<dbReference type="PATRIC" id="fig|1555112.3.peg.605"/>
<feature type="binding site" evidence="2">
    <location>
        <position position="60"/>
    </location>
    <ligand>
        <name>Zn(2+)</name>
        <dbReference type="ChEBI" id="CHEBI:29105"/>
        <label>2</label>
    </ligand>
</feature>
<proteinExistence type="predicted"/>
<dbReference type="Pfam" id="PF04951">
    <property type="entry name" value="Peptidase_M55"/>
    <property type="match status" value="1"/>
</dbReference>
<dbReference type="OrthoDB" id="9785420at2"/>
<accession>A0A0K2SH42</accession>
<reference evidence="4" key="1">
    <citation type="submission" date="2015-07" db="EMBL/GenBank/DDBJ databases">
        <title>Complete genome sequence and phylogenetic analysis of Limnochorda pilosa.</title>
        <authorList>
            <person name="Watanabe M."/>
            <person name="Kojima H."/>
            <person name="Fukui M."/>
        </authorList>
    </citation>
    <scope>NUCLEOTIDE SEQUENCE [LARGE SCALE GENOMIC DNA]</scope>
    <source>
        <strain evidence="4">HC45</strain>
    </source>
</reference>
<feature type="binding site" evidence="2">
    <location>
        <position position="104"/>
    </location>
    <ligand>
        <name>Zn(2+)</name>
        <dbReference type="ChEBI" id="CHEBI:29105"/>
        <label>2</label>
    </ligand>
</feature>
<keyword evidence="3" id="KW-0378">Hydrolase</keyword>
<protein>
    <submittedName>
        <fullName evidence="3">D-aminopeptidase</fullName>
    </submittedName>
</protein>
<keyword evidence="4" id="KW-1185">Reference proteome</keyword>
<feature type="binding site" evidence="2">
    <location>
        <position position="8"/>
    </location>
    <ligand>
        <name>Zn(2+)</name>
        <dbReference type="ChEBI" id="CHEBI:29105"/>
        <label>2</label>
    </ligand>
</feature>
<keyword evidence="2" id="KW-0479">Metal-binding</keyword>
<evidence type="ECO:0000256" key="1">
    <source>
        <dbReference type="PIRSR" id="PIRSR015853-1"/>
    </source>
</evidence>
<dbReference type="SUPFAM" id="SSF63992">
    <property type="entry name" value="Dipeptide transport protein"/>
    <property type="match status" value="1"/>
</dbReference>
<dbReference type="InterPro" id="IPR036177">
    <property type="entry name" value="Peptidase_M55_sf"/>
</dbReference>